<dbReference type="EMBL" id="JAXIVS010000006">
    <property type="protein sequence ID" value="MDY7228630.1"/>
    <property type="molecule type" value="Genomic_DNA"/>
</dbReference>
<comment type="caution">
    <text evidence="2">The sequence shown here is derived from an EMBL/GenBank/DDBJ whole genome shotgun (WGS) entry which is preliminary data.</text>
</comment>
<protein>
    <recommendedName>
        <fullName evidence="4">Lipoprotein</fullName>
    </recommendedName>
</protein>
<gene>
    <name evidence="2" type="ORF">SYV04_19565</name>
</gene>
<dbReference type="Proteomes" id="UP001291309">
    <property type="component" value="Unassembled WGS sequence"/>
</dbReference>
<reference evidence="2 3" key="1">
    <citation type="submission" date="2023-12" db="EMBL/GenBank/DDBJ databases">
        <title>the genome sequence of Hyalangium sp. s54d21.</title>
        <authorList>
            <person name="Zhang X."/>
        </authorList>
    </citation>
    <scope>NUCLEOTIDE SEQUENCE [LARGE SCALE GENOMIC DNA]</scope>
    <source>
        <strain evidence="3">s54d21</strain>
    </source>
</reference>
<evidence type="ECO:0000313" key="2">
    <source>
        <dbReference type="EMBL" id="MDY7228630.1"/>
    </source>
</evidence>
<keyword evidence="3" id="KW-1185">Reference proteome</keyword>
<feature type="region of interest" description="Disordered" evidence="1">
    <location>
        <begin position="137"/>
        <end position="160"/>
    </location>
</feature>
<evidence type="ECO:0008006" key="4">
    <source>
        <dbReference type="Google" id="ProtNLM"/>
    </source>
</evidence>
<evidence type="ECO:0000256" key="1">
    <source>
        <dbReference type="SAM" id="MobiDB-lite"/>
    </source>
</evidence>
<name>A0ABU5H5M0_9BACT</name>
<dbReference type="RefSeq" id="WP_321547351.1">
    <property type="nucleotide sequence ID" value="NZ_JAXIVS010000006.1"/>
</dbReference>
<proteinExistence type="predicted"/>
<feature type="compositionally biased region" description="Low complexity" evidence="1">
    <location>
        <begin position="137"/>
        <end position="154"/>
    </location>
</feature>
<accession>A0ABU5H5M0</accession>
<evidence type="ECO:0000313" key="3">
    <source>
        <dbReference type="Proteomes" id="UP001291309"/>
    </source>
</evidence>
<dbReference type="PROSITE" id="PS51257">
    <property type="entry name" value="PROKAR_LIPOPROTEIN"/>
    <property type="match status" value="1"/>
</dbReference>
<sequence length="160" mass="16510">MYRLLPLAPLLWLLACNDRDLCAESPLCEENRAVNCEPSCTVGPCSNGPNILPCGESAMCSIVPGDINSQRFFRSRALCVQEGSASCDPTTSGAPTCDGQGAQGIISGCSEYKRVIRASCTQAGLYFSNTACCQGEPTDGGTPDGGTSTPDGGTSTDGGR</sequence>
<organism evidence="2 3">
    <name type="scientific">Hyalangium rubrum</name>
    <dbReference type="NCBI Taxonomy" id="3103134"/>
    <lineage>
        <taxon>Bacteria</taxon>
        <taxon>Pseudomonadati</taxon>
        <taxon>Myxococcota</taxon>
        <taxon>Myxococcia</taxon>
        <taxon>Myxococcales</taxon>
        <taxon>Cystobacterineae</taxon>
        <taxon>Archangiaceae</taxon>
        <taxon>Hyalangium</taxon>
    </lineage>
</organism>